<organism evidence="3 4">
    <name type="scientific">Ramazzottius varieornatus</name>
    <name type="common">Water bear</name>
    <name type="synonym">Tardigrade</name>
    <dbReference type="NCBI Taxonomy" id="947166"/>
    <lineage>
        <taxon>Eukaryota</taxon>
        <taxon>Metazoa</taxon>
        <taxon>Ecdysozoa</taxon>
        <taxon>Tardigrada</taxon>
        <taxon>Eutardigrada</taxon>
        <taxon>Parachela</taxon>
        <taxon>Hypsibioidea</taxon>
        <taxon>Ramazzottiidae</taxon>
        <taxon>Ramazzottius</taxon>
    </lineage>
</organism>
<gene>
    <name evidence="3" type="primary">RvY_01951-1</name>
    <name evidence="3" type="synonym">RvY_01951.1</name>
    <name evidence="3" type="ORF">RvY_01951</name>
</gene>
<evidence type="ECO:0000313" key="3">
    <source>
        <dbReference type="EMBL" id="GAU89396.1"/>
    </source>
</evidence>
<keyword evidence="2" id="KW-0812">Transmembrane</keyword>
<sequence length="58" mass="6416">MPDLKPDYTIFFVFTGIGGLFVLLLIAFLIFRHLQSHCGTQHNGRNATYSPGDGITFG</sequence>
<dbReference type="EMBL" id="BDGG01000001">
    <property type="protein sequence ID" value="GAU89396.1"/>
    <property type="molecule type" value="Genomic_DNA"/>
</dbReference>
<dbReference type="Proteomes" id="UP000186922">
    <property type="component" value="Unassembled WGS sequence"/>
</dbReference>
<evidence type="ECO:0000313" key="4">
    <source>
        <dbReference type="Proteomes" id="UP000186922"/>
    </source>
</evidence>
<keyword evidence="2" id="KW-0472">Membrane</keyword>
<comment type="caution">
    <text evidence="3">The sequence shown here is derived from an EMBL/GenBank/DDBJ whole genome shotgun (WGS) entry which is preliminary data.</text>
</comment>
<protein>
    <submittedName>
        <fullName evidence="3">Uncharacterized protein</fullName>
    </submittedName>
</protein>
<accession>A0A1D1UI65</accession>
<name>A0A1D1UI65_RAMVA</name>
<feature type="transmembrane region" description="Helical" evidence="2">
    <location>
        <begin position="12"/>
        <end position="31"/>
    </location>
</feature>
<feature type="compositionally biased region" description="Polar residues" evidence="1">
    <location>
        <begin position="39"/>
        <end position="49"/>
    </location>
</feature>
<keyword evidence="2" id="KW-1133">Transmembrane helix</keyword>
<reference evidence="3 4" key="1">
    <citation type="journal article" date="2016" name="Nat. Commun.">
        <title>Extremotolerant tardigrade genome and improved radiotolerance of human cultured cells by tardigrade-unique protein.</title>
        <authorList>
            <person name="Hashimoto T."/>
            <person name="Horikawa D.D."/>
            <person name="Saito Y."/>
            <person name="Kuwahara H."/>
            <person name="Kozuka-Hata H."/>
            <person name="Shin-I T."/>
            <person name="Minakuchi Y."/>
            <person name="Ohishi K."/>
            <person name="Motoyama A."/>
            <person name="Aizu T."/>
            <person name="Enomoto A."/>
            <person name="Kondo K."/>
            <person name="Tanaka S."/>
            <person name="Hara Y."/>
            <person name="Koshikawa S."/>
            <person name="Sagara H."/>
            <person name="Miura T."/>
            <person name="Yokobori S."/>
            <person name="Miyagawa K."/>
            <person name="Suzuki Y."/>
            <person name="Kubo T."/>
            <person name="Oyama M."/>
            <person name="Kohara Y."/>
            <person name="Fujiyama A."/>
            <person name="Arakawa K."/>
            <person name="Katayama T."/>
            <person name="Toyoda A."/>
            <person name="Kunieda T."/>
        </authorList>
    </citation>
    <scope>NUCLEOTIDE SEQUENCE [LARGE SCALE GENOMIC DNA]</scope>
    <source>
        <strain evidence="3 4">YOKOZUNA-1</strain>
    </source>
</reference>
<keyword evidence="4" id="KW-1185">Reference proteome</keyword>
<feature type="region of interest" description="Disordered" evidence="1">
    <location>
        <begin position="39"/>
        <end position="58"/>
    </location>
</feature>
<evidence type="ECO:0000256" key="1">
    <source>
        <dbReference type="SAM" id="MobiDB-lite"/>
    </source>
</evidence>
<proteinExistence type="predicted"/>
<dbReference type="AlphaFoldDB" id="A0A1D1UI65"/>
<evidence type="ECO:0000256" key="2">
    <source>
        <dbReference type="SAM" id="Phobius"/>
    </source>
</evidence>